<dbReference type="InterPro" id="IPR026088">
    <property type="entry name" value="Niban-like"/>
</dbReference>
<reference evidence="1 2" key="1">
    <citation type="journal article" date="2019" name="PLoS ONE">
        <title>Genomic analyses reveal an absence of contemporary introgressive admixture between fin whales and blue whales, despite known hybrids.</title>
        <authorList>
            <person name="Westbury M.V."/>
            <person name="Petersen B."/>
            <person name="Lorenzen E.D."/>
        </authorList>
    </citation>
    <scope>NUCLEOTIDE SEQUENCE [LARGE SCALE GENOMIC DNA]</scope>
    <source>
        <strain evidence="1">FinWhale-01</strain>
    </source>
</reference>
<protein>
    <recommendedName>
        <fullName evidence="3">PH domain-containing protein</fullName>
    </recommendedName>
</protein>
<comment type="caution">
    <text evidence="1">The sequence shown here is derived from an EMBL/GenBank/DDBJ whole genome shotgun (WGS) entry which is preliminary data.</text>
</comment>
<dbReference type="Pfam" id="PF26089">
    <property type="entry name" value="PH_Niban2"/>
    <property type="match status" value="1"/>
</dbReference>
<gene>
    <name evidence="1" type="ORF">E2I00_016785</name>
</gene>
<evidence type="ECO:0008006" key="3">
    <source>
        <dbReference type="Google" id="ProtNLM"/>
    </source>
</evidence>
<sequence>PPLEPGTVLYEAELSQFAEDIKKWKERYIVVKNDFAVESYENKEAYQRGAPPKSRILPAGGKVLTSEDEYGLLSDRHFPDPIASSEKENTQPFVVLPKEFPVYLWQPFLRHGYFCFQDAADQKKFSALLSDCIRHLNH</sequence>
<accession>A0A643BM00</accession>
<evidence type="ECO:0000313" key="2">
    <source>
        <dbReference type="Proteomes" id="UP000437017"/>
    </source>
</evidence>
<feature type="non-terminal residue" evidence="1">
    <location>
        <position position="138"/>
    </location>
</feature>
<dbReference type="AlphaFoldDB" id="A0A643BM00"/>
<dbReference type="Proteomes" id="UP000437017">
    <property type="component" value="Unassembled WGS sequence"/>
</dbReference>
<organism evidence="1 2">
    <name type="scientific">Balaenoptera physalus</name>
    <name type="common">Fin whale</name>
    <name type="synonym">Balaena physalus</name>
    <dbReference type="NCBI Taxonomy" id="9770"/>
    <lineage>
        <taxon>Eukaryota</taxon>
        <taxon>Metazoa</taxon>
        <taxon>Chordata</taxon>
        <taxon>Craniata</taxon>
        <taxon>Vertebrata</taxon>
        <taxon>Euteleostomi</taxon>
        <taxon>Mammalia</taxon>
        <taxon>Eutheria</taxon>
        <taxon>Laurasiatheria</taxon>
        <taxon>Artiodactyla</taxon>
        <taxon>Whippomorpha</taxon>
        <taxon>Cetacea</taxon>
        <taxon>Mysticeti</taxon>
        <taxon>Balaenopteridae</taxon>
        <taxon>Balaenoptera</taxon>
    </lineage>
</organism>
<dbReference type="PANTHER" id="PTHR14392">
    <property type="entry name" value="NIBAN FAMILY MEMBER"/>
    <property type="match status" value="1"/>
</dbReference>
<evidence type="ECO:0000313" key="1">
    <source>
        <dbReference type="EMBL" id="KAB0388979.1"/>
    </source>
</evidence>
<dbReference type="EMBL" id="SGJD01009627">
    <property type="protein sequence ID" value="KAB0388979.1"/>
    <property type="molecule type" value="Genomic_DNA"/>
</dbReference>
<dbReference type="SUPFAM" id="SSF50729">
    <property type="entry name" value="PH domain-like"/>
    <property type="match status" value="1"/>
</dbReference>
<name>A0A643BM00_BALPH</name>
<proteinExistence type="predicted"/>
<dbReference type="OrthoDB" id="9010513at2759"/>
<feature type="non-terminal residue" evidence="1">
    <location>
        <position position="1"/>
    </location>
</feature>
<keyword evidence="2" id="KW-1185">Reference proteome</keyword>
<dbReference type="PANTHER" id="PTHR14392:SF3">
    <property type="entry name" value="PROTEIN NIBAN 1"/>
    <property type="match status" value="1"/>
</dbReference>